<name>A0A427ARL1_ENSVE</name>
<accession>A0A427ARL1</accession>
<comment type="caution">
    <text evidence="1">The sequence shown here is derived from an EMBL/GenBank/DDBJ whole genome shotgun (WGS) entry which is preliminary data.</text>
</comment>
<proteinExistence type="predicted"/>
<evidence type="ECO:0000313" key="1">
    <source>
        <dbReference type="EMBL" id="RRT78871.1"/>
    </source>
</evidence>
<dbReference type="AlphaFoldDB" id="A0A427ARL1"/>
<protein>
    <submittedName>
        <fullName evidence="1">Uncharacterized protein</fullName>
    </submittedName>
</protein>
<gene>
    <name evidence="1" type="ORF">B296_00001668</name>
</gene>
<dbReference type="EMBL" id="AMZH03001565">
    <property type="protein sequence ID" value="RRT78871.1"/>
    <property type="molecule type" value="Genomic_DNA"/>
</dbReference>
<sequence>MGLAALWYRRGGTSVELSIPCSHGGRALVVKGVEEVENIEINSKYQDDGRAERPRNFIRPIFLSSEGSARVNKDQHNSANPTPDSVIGELKQYGGSEFDYSTIATESG</sequence>
<evidence type="ECO:0000313" key="2">
    <source>
        <dbReference type="Proteomes" id="UP000287651"/>
    </source>
</evidence>
<organism evidence="1 2">
    <name type="scientific">Ensete ventricosum</name>
    <name type="common">Abyssinian banana</name>
    <name type="synonym">Musa ensete</name>
    <dbReference type="NCBI Taxonomy" id="4639"/>
    <lineage>
        <taxon>Eukaryota</taxon>
        <taxon>Viridiplantae</taxon>
        <taxon>Streptophyta</taxon>
        <taxon>Embryophyta</taxon>
        <taxon>Tracheophyta</taxon>
        <taxon>Spermatophyta</taxon>
        <taxon>Magnoliopsida</taxon>
        <taxon>Liliopsida</taxon>
        <taxon>Zingiberales</taxon>
        <taxon>Musaceae</taxon>
        <taxon>Ensete</taxon>
    </lineage>
</organism>
<reference evidence="1 2" key="1">
    <citation type="journal article" date="2014" name="Agronomy (Basel)">
        <title>A Draft Genome Sequence for Ensete ventricosum, the Drought-Tolerant Tree Against Hunger.</title>
        <authorList>
            <person name="Harrison J."/>
            <person name="Moore K.A."/>
            <person name="Paszkiewicz K."/>
            <person name="Jones T."/>
            <person name="Grant M."/>
            <person name="Ambacheew D."/>
            <person name="Muzemil S."/>
            <person name="Studholme D.J."/>
        </authorList>
    </citation>
    <scope>NUCLEOTIDE SEQUENCE [LARGE SCALE GENOMIC DNA]</scope>
</reference>
<dbReference type="Proteomes" id="UP000287651">
    <property type="component" value="Unassembled WGS sequence"/>
</dbReference>